<dbReference type="Pfam" id="PF00990">
    <property type="entry name" value="GGDEF"/>
    <property type="match status" value="1"/>
</dbReference>
<dbReference type="InterPro" id="IPR029787">
    <property type="entry name" value="Nucleotide_cyclase"/>
</dbReference>
<feature type="transmembrane region" description="Helical" evidence="3">
    <location>
        <begin position="59"/>
        <end position="78"/>
    </location>
</feature>
<comment type="catalytic activity">
    <reaction evidence="2">
        <text>2 GTP = 3',3'-c-di-GMP + 2 diphosphate</text>
        <dbReference type="Rhea" id="RHEA:24898"/>
        <dbReference type="ChEBI" id="CHEBI:33019"/>
        <dbReference type="ChEBI" id="CHEBI:37565"/>
        <dbReference type="ChEBI" id="CHEBI:58805"/>
        <dbReference type="EC" id="2.7.7.65"/>
    </reaction>
</comment>
<protein>
    <recommendedName>
        <fullName evidence="1">diguanylate cyclase</fullName>
        <ecNumber evidence="1">2.7.7.65</ecNumber>
    </recommendedName>
</protein>
<dbReference type="OrthoDB" id="9813903at2"/>
<proteinExistence type="predicted"/>
<dbReference type="SUPFAM" id="SSF55073">
    <property type="entry name" value="Nucleotide cyclase"/>
    <property type="match status" value="1"/>
</dbReference>
<dbReference type="RefSeq" id="WP_158952523.1">
    <property type="nucleotide sequence ID" value="NZ_CP046914.1"/>
</dbReference>
<organism evidence="5 6">
    <name type="scientific">Paraburkholderia acidisoli</name>
    <dbReference type="NCBI Taxonomy" id="2571748"/>
    <lineage>
        <taxon>Bacteria</taxon>
        <taxon>Pseudomonadati</taxon>
        <taxon>Pseudomonadota</taxon>
        <taxon>Betaproteobacteria</taxon>
        <taxon>Burkholderiales</taxon>
        <taxon>Burkholderiaceae</taxon>
        <taxon>Paraburkholderia</taxon>
    </lineage>
</organism>
<dbReference type="Proteomes" id="UP000433577">
    <property type="component" value="Chromosome 2"/>
</dbReference>
<dbReference type="PANTHER" id="PTHR45138:SF9">
    <property type="entry name" value="DIGUANYLATE CYCLASE DGCM-RELATED"/>
    <property type="match status" value="1"/>
</dbReference>
<gene>
    <name evidence="5" type="ORF">FAZ98_17270</name>
</gene>
<name>A0A7Z2JHR1_9BURK</name>
<feature type="transmembrane region" description="Helical" evidence="3">
    <location>
        <begin position="90"/>
        <end position="109"/>
    </location>
</feature>
<feature type="transmembrane region" description="Helical" evidence="3">
    <location>
        <begin position="149"/>
        <end position="168"/>
    </location>
</feature>
<evidence type="ECO:0000313" key="5">
    <source>
        <dbReference type="EMBL" id="QGZ63530.1"/>
    </source>
</evidence>
<dbReference type="GO" id="GO:0052621">
    <property type="term" value="F:diguanylate cyclase activity"/>
    <property type="evidence" value="ECO:0007669"/>
    <property type="project" value="UniProtKB-EC"/>
</dbReference>
<dbReference type="PROSITE" id="PS50887">
    <property type="entry name" value="GGDEF"/>
    <property type="match status" value="1"/>
</dbReference>
<dbReference type="Gene3D" id="3.30.70.270">
    <property type="match status" value="1"/>
</dbReference>
<keyword evidence="3" id="KW-0472">Membrane</keyword>
<keyword evidence="3" id="KW-1133">Transmembrane helix</keyword>
<dbReference type="AlphaFoldDB" id="A0A7Z2JHR1"/>
<dbReference type="InterPro" id="IPR000160">
    <property type="entry name" value="GGDEF_dom"/>
</dbReference>
<evidence type="ECO:0000256" key="2">
    <source>
        <dbReference type="ARBA" id="ARBA00034247"/>
    </source>
</evidence>
<evidence type="ECO:0000256" key="3">
    <source>
        <dbReference type="SAM" id="Phobius"/>
    </source>
</evidence>
<evidence type="ECO:0000259" key="4">
    <source>
        <dbReference type="PROSITE" id="PS50887"/>
    </source>
</evidence>
<dbReference type="PANTHER" id="PTHR45138">
    <property type="entry name" value="REGULATORY COMPONENTS OF SENSORY TRANSDUCTION SYSTEM"/>
    <property type="match status" value="1"/>
</dbReference>
<keyword evidence="6" id="KW-1185">Reference proteome</keyword>
<feature type="transmembrane region" description="Helical" evidence="3">
    <location>
        <begin position="115"/>
        <end position="137"/>
    </location>
</feature>
<keyword evidence="3" id="KW-0812">Transmembrane</keyword>
<evidence type="ECO:0000313" key="6">
    <source>
        <dbReference type="Proteomes" id="UP000433577"/>
    </source>
</evidence>
<dbReference type="EC" id="2.7.7.65" evidence="1"/>
<dbReference type="EMBL" id="CP046914">
    <property type="protein sequence ID" value="QGZ63530.1"/>
    <property type="molecule type" value="Genomic_DNA"/>
</dbReference>
<dbReference type="FunFam" id="3.30.70.270:FF:000001">
    <property type="entry name" value="Diguanylate cyclase domain protein"/>
    <property type="match status" value="1"/>
</dbReference>
<feature type="transmembrane region" description="Helical" evidence="3">
    <location>
        <begin position="6"/>
        <end position="25"/>
    </location>
</feature>
<feature type="transmembrane region" description="Helical" evidence="3">
    <location>
        <begin position="37"/>
        <end position="53"/>
    </location>
</feature>
<dbReference type="SMART" id="SM00267">
    <property type="entry name" value="GGDEF"/>
    <property type="match status" value="1"/>
</dbReference>
<reference evidence="5 6" key="1">
    <citation type="submission" date="2019-12" db="EMBL/GenBank/DDBJ databases">
        <title>Paraburkholderia acidiphila 7Q-K02 sp. nov and Paraburkholderia acidisoli DHF22 sp. nov., two strains isolated from forest soil.</title>
        <authorList>
            <person name="Gao Z."/>
            <person name="Qiu L."/>
        </authorList>
    </citation>
    <scope>NUCLEOTIDE SEQUENCE [LARGE SCALE GENOMIC DNA]</scope>
    <source>
        <strain evidence="5 6">DHF22</strain>
    </source>
</reference>
<dbReference type="KEGG" id="pacs:FAZ98_17270"/>
<dbReference type="NCBIfam" id="TIGR00254">
    <property type="entry name" value="GGDEF"/>
    <property type="match status" value="1"/>
</dbReference>
<evidence type="ECO:0000256" key="1">
    <source>
        <dbReference type="ARBA" id="ARBA00012528"/>
    </source>
</evidence>
<sequence>MLDPVNILLVTVLSSIMSLAILGSLRPARIPGVSRWIGAYVMASVALLLAGLQKLGVPVLTVFVSNTLLALAIVRVHEGCREFFGLRPRVNAAYAGCVVLAAGITWWYWVQPSLGARIAVVSAFHAAIYTSIGWLAWRCRPAARPVYSYRFVTMAAWFGAFAHALRGLMYGSGYVKQHNLLDFSPLNVAWLALGILVLPSLSIGMVLLAHDRMAERLERLANLDELTGALTRRAFLAQAGALLEAARNKKRRLTLAVVDIDHFKAVNDRYGHATGDRVLAQFGRIVNNGVRASDKFGRLGGEEFAVLFTDMTRDDAVRRLDELRRSILAVRRSADADASEDERGPQESLTFSAGVDEFHSSDTLATLMARADAALYLAKTRGRDCVVIA</sequence>
<feature type="domain" description="GGDEF" evidence="4">
    <location>
        <begin position="251"/>
        <end position="389"/>
    </location>
</feature>
<accession>A0A7Z2JHR1</accession>
<dbReference type="InterPro" id="IPR050469">
    <property type="entry name" value="Diguanylate_Cyclase"/>
</dbReference>
<feature type="transmembrane region" description="Helical" evidence="3">
    <location>
        <begin position="188"/>
        <end position="209"/>
    </location>
</feature>
<dbReference type="InterPro" id="IPR043128">
    <property type="entry name" value="Rev_trsase/Diguanyl_cyclase"/>
</dbReference>
<dbReference type="CDD" id="cd01949">
    <property type="entry name" value="GGDEF"/>
    <property type="match status" value="1"/>
</dbReference>